<dbReference type="EMBL" id="OZ020098">
    <property type="protein sequence ID" value="CAK9270703.1"/>
    <property type="molecule type" value="Genomic_DNA"/>
</dbReference>
<evidence type="ECO:0000256" key="7">
    <source>
        <dbReference type="SAM" id="Coils"/>
    </source>
</evidence>
<evidence type="ECO:0000256" key="6">
    <source>
        <dbReference type="RuleBase" id="RU364060"/>
    </source>
</evidence>
<dbReference type="Proteomes" id="UP001497444">
    <property type="component" value="Chromosome 3"/>
</dbReference>
<comment type="subunit">
    <text evidence="6">Component of the Mediator complex.</text>
</comment>
<reference evidence="8" key="1">
    <citation type="submission" date="2024-02" db="EMBL/GenBank/DDBJ databases">
        <authorList>
            <consortium name="ELIXIR-Norway"/>
            <consortium name="Elixir Norway"/>
        </authorList>
    </citation>
    <scope>NUCLEOTIDE SEQUENCE</scope>
</reference>
<organism evidence="8 9">
    <name type="scientific">Sphagnum jensenii</name>
    <dbReference type="NCBI Taxonomy" id="128206"/>
    <lineage>
        <taxon>Eukaryota</taxon>
        <taxon>Viridiplantae</taxon>
        <taxon>Streptophyta</taxon>
        <taxon>Embryophyta</taxon>
        <taxon>Bryophyta</taxon>
        <taxon>Sphagnophytina</taxon>
        <taxon>Sphagnopsida</taxon>
        <taxon>Sphagnales</taxon>
        <taxon>Sphagnaceae</taxon>
        <taxon>Sphagnum</taxon>
    </lineage>
</organism>
<keyword evidence="5 6" id="KW-0539">Nucleus</keyword>
<evidence type="ECO:0000313" key="9">
    <source>
        <dbReference type="Proteomes" id="UP001497444"/>
    </source>
</evidence>
<dbReference type="PANTHER" id="PTHR21428">
    <property type="entry name" value="MEDIATOR OF RNA POLYMERASE II TRANSCRIPTION SUBUNIT 7"/>
    <property type="match status" value="1"/>
</dbReference>
<dbReference type="Gene3D" id="6.10.140.200">
    <property type="match status" value="1"/>
</dbReference>
<accession>A0ABP0WYJ3</accession>
<evidence type="ECO:0000256" key="2">
    <source>
        <dbReference type="ARBA" id="ARBA00009994"/>
    </source>
</evidence>
<name>A0ABP0WYJ3_9BRYO</name>
<protein>
    <recommendedName>
        <fullName evidence="6">Mediator of RNA polymerase II transcription subunit 7</fullName>
    </recommendedName>
</protein>
<dbReference type="PANTHER" id="PTHR21428:SF11">
    <property type="entry name" value="MEDIATOR OF RNA POLYMERASE II TRANSCRIPTION SUBUNIT 7"/>
    <property type="match status" value="1"/>
</dbReference>
<dbReference type="Pfam" id="PF05983">
    <property type="entry name" value="Med7"/>
    <property type="match status" value="1"/>
</dbReference>
<keyword evidence="3 6" id="KW-0805">Transcription regulation</keyword>
<comment type="similarity">
    <text evidence="2 6">Belongs to the Mediator complex subunit 7 family.</text>
</comment>
<evidence type="ECO:0000256" key="3">
    <source>
        <dbReference type="ARBA" id="ARBA00023015"/>
    </source>
</evidence>
<evidence type="ECO:0000256" key="1">
    <source>
        <dbReference type="ARBA" id="ARBA00004123"/>
    </source>
</evidence>
<evidence type="ECO:0000313" key="8">
    <source>
        <dbReference type="EMBL" id="CAK9270703.1"/>
    </source>
</evidence>
<keyword evidence="4 6" id="KW-0804">Transcription</keyword>
<dbReference type="SUPFAM" id="SSF140718">
    <property type="entry name" value="Mediator hinge subcomplex-like"/>
    <property type="match status" value="1"/>
</dbReference>
<keyword evidence="7" id="KW-0175">Coiled coil</keyword>
<dbReference type="InterPro" id="IPR044888">
    <property type="entry name" value="Mediatior_Med7_sf"/>
</dbReference>
<gene>
    <name evidence="8" type="ORF">CSSPJE1EN1_LOCUS16181</name>
</gene>
<evidence type="ECO:0000256" key="4">
    <source>
        <dbReference type="ARBA" id="ARBA00023163"/>
    </source>
</evidence>
<comment type="function">
    <text evidence="6">Component of the Mediator complex, a coactivator involved in the regulated transcription of nearly all RNA polymerase II-dependent genes. Mediator functions as a bridge to convey information from gene-specific regulatory proteins to the basal RNA polymerase II transcription machinery.</text>
</comment>
<keyword evidence="9" id="KW-1185">Reference proteome</keyword>
<feature type="coiled-coil region" evidence="7">
    <location>
        <begin position="136"/>
        <end position="163"/>
    </location>
</feature>
<evidence type="ECO:0000256" key="5">
    <source>
        <dbReference type="ARBA" id="ARBA00023242"/>
    </source>
</evidence>
<sequence length="213" mass="24021">MAAAAGAAFPPPPPFYKLFKDFLDDPSSAPSPPPPVVGTYTMFGGNYTTNDMLPGLEEEGLRQLYPKGPNVDYKKELKVLNRELLLQFLELTDALVERPSQSARQVEAMTLILRNIHHLLNSLRPHQARATLIHMLESQIQRRKEAVTEIRKKREEARALLQDSLSFTATHVDDHSMQQPMSAEPILMETLYSTQKSIPSQTFGYGQTQSFQL</sequence>
<comment type="subcellular location">
    <subcellularLocation>
        <location evidence="1 6">Nucleus</location>
    </subcellularLocation>
</comment>
<dbReference type="InterPro" id="IPR009244">
    <property type="entry name" value="Mediatior_Med7"/>
</dbReference>
<keyword evidence="6" id="KW-0010">Activator</keyword>
<dbReference type="InterPro" id="IPR037212">
    <property type="entry name" value="Med7/Med21-like"/>
</dbReference>
<proteinExistence type="inferred from homology"/>